<dbReference type="PANTHER" id="PTHR21089:SF1">
    <property type="entry name" value="BIFUNCTIONAL 3-DEHYDROQUINATE DEHYDRATASE_SHIKIMATE DEHYDROGENASE, CHLOROPLASTIC"/>
    <property type="match status" value="1"/>
</dbReference>
<dbReference type="RefSeq" id="WP_188748067.1">
    <property type="nucleotide sequence ID" value="NZ_BMIJ01000004.1"/>
</dbReference>
<feature type="domain" description="Shikimate dehydrogenase substrate binding N-terminal" evidence="5">
    <location>
        <begin position="24"/>
        <end position="107"/>
    </location>
</feature>
<dbReference type="SUPFAM" id="SSF53223">
    <property type="entry name" value="Aminoacid dehydrogenase-like, N-terminal domain"/>
    <property type="match status" value="1"/>
</dbReference>
<dbReference type="Proteomes" id="UP000629025">
    <property type="component" value="Unassembled WGS sequence"/>
</dbReference>
<evidence type="ECO:0000256" key="1">
    <source>
        <dbReference type="ARBA" id="ARBA00004871"/>
    </source>
</evidence>
<dbReference type="EMBL" id="BMIJ01000004">
    <property type="protein sequence ID" value="GGB94866.1"/>
    <property type="molecule type" value="Genomic_DNA"/>
</dbReference>
<gene>
    <name evidence="6" type="ORF">GCM10011352_21200</name>
</gene>
<protein>
    <submittedName>
        <fullName evidence="6">Shikimate dehydrogenase</fullName>
    </submittedName>
</protein>
<dbReference type="Pfam" id="PF08501">
    <property type="entry name" value="Shikimate_dh_N"/>
    <property type="match status" value="1"/>
</dbReference>
<comment type="caution">
    <text evidence="6">The sequence shown here is derived from an EMBL/GenBank/DDBJ whole genome shotgun (WGS) entry which is preliminary data.</text>
</comment>
<evidence type="ECO:0000313" key="7">
    <source>
        <dbReference type="Proteomes" id="UP000629025"/>
    </source>
</evidence>
<dbReference type="Gene3D" id="3.40.50.720">
    <property type="entry name" value="NAD(P)-binding Rossmann-like Domain"/>
    <property type="match status" value="1"/>
</dbReference>
<dbReference type="Gene3D" id="3.40.50.10860">
    <property type="entry name" value="Leucine Dehydrogenase, chain A, domain 1"/>
    <property type="match status" value="1"/>
</dbReference>
<dbReference type="InterPro" id="IPR013708">
    <property type="entry name" value="Shikimate_DH-bd_N"/>
</dbReference>
<name>A0ABQ1KEZ1_9GAMM</name>
<evidence type="ECO:0000256" key="4">
    <source>
        <dbReference type="ARBA" id="ARBA00023141"/>
    </source>
</evidence>
<dbReference type="InterPro" id="IPR022893">
    <property type="entry name" value="Shikimate_DH_fam"/>
</dbReference>
<keyword evidence="4" id="KW-0028">Amino-acid biosynthesis</keyword>
<proteinExistence type="predicted"/>
<keyword evidence="4" id="KW-0057">Aromatic amino acid biosynthesis</keyword>
<evidence type="ECO:0000259" key="5">
    <source>
        <dbReference type="Pfam" id="PF08501"/>
    </source>
</evidence>
<keyword evidence="7" id="KW-1185">Reference proteome</keyword>
<keyword evidence="2" id="KW-0521">NADP</keyword>
<dbReference type="InterPro" id="IPR036291">
    <property type="entry name" value="NAD(P)-bd_dom_sf"/>
</dbReference>
<reference evidence="7" key="1">
    <citation type="journal article" date="2019" name="Int. J. Syst. Evol. Microbiol.">
        <title>The Global Catalogue of Microorganisms (GCM) 10K type strain sequencing project: providing services to taxonomists for standard genome sequencing and annotation.</title>
        <authorList>
            <consortium name="The Broad Institute Genomics Platform"/>
            <consortium name="The Broad Institute Genome Sequencing Center for Infectious Disease"/>
            <person name="Wu L."/>
            <person name="Ma J."/>
        </authorList>
    </citation>
    <scope>NUCLEOTIDE SEQUENCE [LARGE SCALE GENOMIC DNA]</scope>
    <source>
        <strain evidence="7">CGMCC 1.15341</strain>
    </source>
</reference>
<accession>A0ABQ1KEZ1</accession>
<keyword evidence="3" id="KW-0560">Oxidoreductase</keyword>
<dbReference type="SUPFAM" id="SSF51735">
    <property type="entry name" value="NAD(P)-binding Rossmann-fold domains"/>
    <property type="match status" value="1"/>
</dbReference>
<sequence length="277" mass="29452">MTSIDAGVQKLSIQLDGATELIPIVGSPIAQVRSPAGMTEAMQANGRNAIIVPCHVLPEDCAEFFSLMRRMPNVSGIIVTVPHKIPAFEACDEVSERARLLGAVNIIRRTDTGGWYGDMFDGAGYVAGLHENGCVLERRRALLVGAGGAGIAIAHALLLAGVSELHLFELDRQRLESLLARLSPWADRLRAVPVADPAGMDVVINATPCGMRESDPIPVVAENLSSSMFVGDVITKPPVTRLLQAAQALGCGTQTGADMYRGVQTLMTRFLLGEAID</sequence>
<evidence type="ECO:0000256" key="2">
    <source>
        <dbReference type="ARBA" id="ARBA00022857"/>
    </source>
</evidence>
<evidence type="ECO:0000313" key="6">
    <source>
        <dbReference type="EMBL" id="GGB94866.1"/>
    </source>
</evidence>
<dbReference type="InterPro" id="IPR046346">
    <property type="entry name" value="Aminoacid_DH-like_N_sf"/>
</dbReference>
<dbReference type="PANTHER" id="PTHR21089">
    <property type="entry name" value="SHIKIMATE DEHYDROGENASE"/>
    <property type="match status" value="1"/>
</dbReference>
<comment type="pathway">
    <text evidence="1">Metabolic intermediate biosynthesis; chorismate biosynthesis; chorismate from D-erythrose 4-phosphate and phosphoenolpyruvate: step 4/7.</text>
</comment>
<evidence type="ECO:0000256" key="3">
    <source>
        <dbReference type="ARBA" id="ARBA00023002"/>
    </source>
</evidence>
<organism evidence="6 7">
    <name type="scientific">Marinobacterium zhoushanense</name>
    <dbReference type="NCBI Taxonomy" id="1679163"/>
    <lineage>
        <taxon>Bacteria</taxon>
        <taxon>Pseudomonadati</taxon>
        <taxon>Pseudomonadota</taxon>
        <taxon>Gammaproteobacteria</taxon>
        <taxon>Oceanospirillales</taxon>
        <taxon>Oceanospirillaceae</taxon>
        <taxon>Marinobacterium</taxon>
    </lineage>
</organism>